<proteinExistence type="inferred from homology"/>
<evidence type="ECO:0000313" key="3">
    <source>
        <dbReference type="EMBL" id="OIQ82660.1"/>
    </source>
</evidence>
<keyword evidence="3" id="KW-0560">Oxidoreductase</keyword>
<sequence length="250" mass="25916">MNLSLTGKTALVTGAGTGIGRAIAVAMGNAGATVIVNHLERPEQARHTVALIEAAGGSAWAVEADVSRAASVRHMAEVCLQRHGGLDILVNNAGILLEKPFLDTSEAEWDHVLGTDLKSVFLCCQAVLPSMLERGSGCIINVASELGYLGRAGFAAYTTAKAGVITLTRSLAREFAPTVRINAIAPGPVDTAMLSLDQMSPEWVAKETAIPMGRVGRPDEIGGTAVFLASELASFYCGQTLSPNGGALMA</sequence>
<evidence type="ECO:0000256" key="1">
    <source>
        <dbReference type="ARBA" id="ARBA00006484"/>
    </source>
</evidence>
<protein>
    <submittedName>
        <fullName evidence="3">3-oxoacyl-[acyl-carrier-protein] reductase FabG</fullName>
        <ecNumber evidence="3">1.1.1.100</ecNumber>
    </submittedName>
</protein>
<feature type="domain" description="Ketoreductase" evidence="2">
    <location>
        <begin position="8"/>
        <end position="187"/>
    </location>
</feature>
<organism evidence="3">
    <name type="scientific">mine drainage metagenome</name>
    <dbReference type="NCBI Taxonomy" id="410659"/>
    <lineage>
        <taxon>unclassified sequences</taxon>
        <taxon>metagenomes</taxon>
        <taxon>ecological metagenomes</taxon>
    </lineage>
</organism>
<comment type="similarity">
    <text evidence="1">Belongs to the short-chain dehydrogenases/reductases (SDR) family.</text>
</comment>
<dbReference type="SMART" id="SM00822">
    <property type="entry name" value="PKS_KR"/>
    <property type="match status" value="1"/>
</dbReference>
<dbReference type="SUPFAM" id="SSF51735">
    <property type="entry name" value="NAD(P)-binding Rossmann-fold domains"/>
    <property type="match status" value="1"/>
</dbReference>
<dbReference type="Gene3D" id="3.40.50.720">
    <property type="entry name" value="NAD(P)-binding Rossmann-like Domain"/>
    <property type="match status" value="1"/>
</dbReference>
<gene>
    <name evidence="3" type="primary">fabG_60</name>
    <name evidence="3" type="ORF">GALL_355400</name>
</gene>
<dbReference type="EC" id="1.1.1.100" evidence="3"/>
<dbReference type="PRINTS" id="PR00080">
    <property type="entry name" value="SDRFAMILY"/>
</dbReference>
<reference evidence="3" key="1">
    <citation type="submission" date="2016-10" db="EMBL/GenBank/DDBJ databases">
        <title>Sequence of Gallionella enrichment culture.</title>
        <authorList>
            <person name="Poehlein A."/>
            <person name="Muehling M."/>
            <person name="Daniel R."/>
        </authorList>
    </citation>
    <scope>NUCLEOTIDE SEQUENCE</scope>
</reference>
<dbReference type="PANTHER" id="PTHR42760">
    <property type="entry name" value="SHORT-CHAIN DEHYDROGENASES/REDUCTASES FAMILY MEMBER"/>
    <property type="match status" value="1"/>
</dbReference>
<dbReference type="AlphaFoldDB" id="A0A1J5QS02"/>
<dbReference type="InterPro" id="IPR002347">
    <property type="entry name" value="SDR_fam"/>
</dbReference>
<dbReference type="FunFam" id="3.40.50.720:FF:000084">
    <property type="entry name" value="Short-chain dehydrogenase reductase"/>
    <property type="match status" value="1"/>
</dbReference>
<dbReference type="Pfam" id="PF13561">
    <property type="entry name" value="adh_short_C2"/>
    <property type="match status" value="1"/>
</dbReference>
<accession>A0A1J5QS02</accession>
<name>A0A1J5QS02_9ZZZZ</name>
<dbReference type="InterPro" id="IPR057326">
    <property type="entry name" value="KR_dom"/>
</dbReference>
<dbReference type="InterPro" id="IPR036291">
    <property type="entry name" value="NAD(P)-bd_dom_sf"/>
</dbReference>
<dbReference type="GO" id="GO:0004316">
    <property type="term" value="F:3-oxoacyl-[acyl-carrier-protein] reductase (NADPH) activity"/>
    <property type="evidence" value="ECO:0007669"/>
    <property type="project" value="UniProtKB-EC"/>
</dbReference>
<dbReference type="EMBL" id="MLJW01000779">
    <property type="protein sequence ID" value="OIQ82660.1"/>
    <property type="molecule type" value="Genomic_DNA"/>
</dbReference>
<evidence type="ECO:0000259" key="2">
    <source>
        <dbReference type="SMART" id="SM00822"/>
    </source>
</evidence>
<comment type="caution">
    <text evidence="3">The sequence shown here is derived from an EMBL/GenBank/DDBJ whole genome shotgun (WGS) entry which is preliminary data.</text>
</comment>
<dbReference type="PRINTS" id="PR00081">
    <property type="entry name" value="GDHRDH"/>
</dbReference>
<dbReference type="NCBIfam" id="NF005559">
    <property type="entry name" value="PRK07231.1"/>
    <property type="match status" value="1"/>
</dbReference>
<dbReference type="InterPro" id="IPR020904">
    <property type="entry name" value="Sc_DH/Rdtase_CS"/>
</dbReference>
<dbReference type="PROSITE" id="PS00061">
    <property type="entry name" value="ADH_SHORT"/>
    <property type="match status" value="1"/>
</dbReference>